<gene>
    <name evidence="11" type="ORF">FA740_18800</name>
</gene>
<evidence type="ECO:0000256" key="3">
    <source>
        <dbReference type="ARBA" id="ARBA00022617"/>
    </source>
</evidence>
<feature type="chain" id="PRO_5020533493" evidence="9">
    <location>
        <begin position="20"/>
        <end position="159"/>
    </location>
</feature>
<feature type="domain" description="Cytochrome c" evidence="10">
    <location>
        <begin position="43"/>
        <end position="140"/>
    </location>
</feature>
<accession>A0A4U0QA43</accession>
<evidence type="ECO:0000256" key="2">
    <source>
        <dbReference type="ARBA" id="ARBA00022448"/>
    </source>
</evidence>
<dbReference type="InterPro" id="IPR008168">
    <property type="entry name" value="Cyt_C_IC"/>
</dbReference>
<reference evidence="11 12" key="1">
    <citation type="submission" date="2019-04" db="EMBL/GenBank/DDBJ databases">
        <authorList>
            <person name="Li J."/>
        </authorList>
    </citation>
    <scope>NUCLEOTIDE SEQUENCE [LARGE SCALE GENOMIC DNA]</scope>
    <source>
        <strain evidence="11 12">CCTCC AB2016182</strain>
    </source>
</reference>
<evidence type="ECO:0000256" key="4">
    <source>
        <dbReference type="ARBA" id="ARBA00022660"/>
    </source>
</evidence>
<keyword evidence="7 8" id="KW-0408">Iron</keyword>
<keyword evidence="4" id="KW-0679">Respiratory chain</keyword>
<dbReference type="Gene3D" id="1.10.760.10">
    <property type="entry name" value="Cytochrome c-like domain"/>
    <property type="match status" value="1"/>
</dbReference>
<evidence type="ECO:0000256" key="9">
    <source>
        <dbReference type="SAM" id="SignalP"/>
    </source>
</evidence>
<comment type="cofactor">
    <cofactor evidence="1">
        <name>heme c</name>
        <dbReference type="ChEBI" id="CHEBI:61717"/>
    </cofactor>
</comment>
<name>A0A4U0QA43_9RHOB</name>
<keyword evidence="12" id="KW-1185">Reference proteome</keyword>
<evidence type="ECO:0000256" key="6">
    <source>
        <dbReference type="ARBA" id="ARBA00022982"/>
    </source>
</evidence>
<dbReference type="GO" id="GO:0020037">
    <property type="term" value="F:heme binding"/>
    <property type="evidence" value="ECO:0007669"/>
    <property type="project" value="InterPro"/>
</dbReference>
<evidence type="ECO:0000313" key="12">
    <source>
        <dbReference type="Proteomes" id="UP000306223"/>
    </source>
</evidence>
<dbReference type="AlphaFoldDB" id="A0A4U0QA43"/>
<dbReference type="Proteomes" id="UP000306223">
    <property type="component" value="Unassembled WGS sequence"/>
</dbReference>
<keyword evidence="5 8" id="KW-0479">Metal-binding</keyword>
<dbReference type="EMBL" id="SUNH01000056">
    <property type="protein sequence ID" value="TJZ78156.1"/>
    <property type="molecule type" value="Genomic_DNA"/>
</dbReference>
<keyword evidence="6" id="KW-0249">Electron transport</keyword>
<dbReference type="PROSITE" id="PS51007">
    <property type="entry name" value="CYTC"/>
    <property type="match status" value="1"/>
</dbReference>
<protein>
    <submittedName>
        <fullName evidence="11">Cytochrome c</fullName>
    </submittedName>
</protein>
<keyword evidence="3 8" id="KW-0349">Heme</keyword>
<dbReference type="InterPro" id="IPR036909">
    <property type="entry name" value="Cyt_c-like_dom_sf"/>
</dbReference>
<dbReference type="GO" id="GO:0005506">
    <property type="term" value="F:iron ion binding"/>
    <property type="evidence" value="ECO:0007669"/>
    <property type="project" value="InterPro"/>
</dbReference>
<evidence type="ECO:0000259" key="10">
    <source>
        <dbReference type="PROSITE" id="PS51007"/>
    </source>
</evidence>
<dbReference type="PANTHER" id="PTHR35008">
    <property type="entry name" value="BLL4482 PROTEIN-RELATED"/>
    <property type="match status" value="1"/>
</dbReference>
<dbReference type="Pfam" id="PF00034">
    <property type="entry name" value="Cytochrom_C"/>
    <property type="match status" value="1"/>
</dbReference>
<keyword evidence="9" id="KW-0732">Signal</keyword>
<sequence>MRVRAMMLAGLSFAGVATAAAFAQVNRSERAEVAFLGVPVTAQEIAQGKELYAQNCASCHGPDMEGQPDWKRTLESGRMPAPPHDETGHTWHHSDSQLFTLTKLGVGSVVPGYESDMPAFDGILTDAEIRATLAYIKSTWPKRQYEYQAEVSDREGPEE</sequence>
<dbReference type="SUPFAM" id="SSF46626">
    <property type="entry name" value="Cytochrome c"/>
    <property type="match status" value="1"/>
</dbReference>
<comment type="caution">
    <text evidence="11">The sequence shown here is derived from an EMBL/GenBank/DDBJ whole genome shotgun (WGS) entry which is preliminary data.</text>
</comment>
<organism evidence="11 12">
    <name type="scientific">Paracoccus hibiscisoli</name>
    <dbReference type="NCBI Taxonomy" id="2023261"/>
    <lineage>
        <taxon>Bacteria</taxon>
        <taxon>Pseudomonadati</taxon>
        <taxon>Pseudomonadota</taxon>
        <taxon>Alphaproteobacteria</taxon>
        <taxon>Rhodobacterales</taxon>
        <taxon>Paracoccaceae</taxon>
        <taxon>Paracoccus</taxon>
    </lineage>
</organism>
<keyword evidence="2" id="KW-0813">Transport</keyword>
<feature type="signal peptide" evidence="9">
    <location>
        <begin position="1"/>
        <end position="19"/>
    </location>
</feature>
<dbReference type="GO" id="GO:0009055">
    <property type="term" value="F:electron transfer activity"/>
    <property type="evidence" value="ECO:0007669"/>
    <property type="project" value="InterPro"/>
</dbReference>
<dbReference type="PANTHER" id="PTHR35008:SF4">
    <property type="entry name" value="BLL4482 PROTEIN"/>
    <property type="match status" value="1"/>
</dbReference>
<evidence type="ECO:0000256" key="8">
    <source>
        <dbReference type="PROSITE-ProRule" id="PRU00433"/>
    </source>
</evidence>
<dbReference type="PRINTS" id="PR00605">
    <property type="entry name" value="CYTCHROMECIC"/>
</dbReference>
<evidence type="ECO:0000256" key="7">
    <source>
        <dbReference type="ARBA" id="ARBA00023004"/>
    </source>
</evidence>
<dbReference type="InterPro" id="IPR051459">
    <property type="entry name" value="Cytochrome_c-type_DH"/>
</dbReference>
<evidence type="ECO:0000256" key="5">
    <source>
        <dbReference type="ARBA" id="ARBA00022723"/>
    </source>
</evidence>
<evidence type="ECO:0000313" key="11">
    <source>
        <dbReference type="EMBL" id="TJZ78156.1"/>
    </source>
</evidence>
<proteinExistence type="predicted"/>
<dbReference type="InterPro" id="IPR009056">
    <property type="entry name" value="Cyt_c-like_dom"/>
</dbReference>
<dbReference type="OrthoDB" id="9811281at2"/>
<evidence type="ECO:0000256" key="1">
    <source>
        <dbReference type="ARBA" id="ARBA00001926"/>
    </source>
</evidence>